<evidence type="ECO:0000256" key="5">
    <source>
        <dbReference type="SAM" id="Phobius"/>
    </source>
</evidence>
<evidence type="ECO:0000313" key="7">
    <source>
        <dbReference type="Proteomes" id="UP001217089"/>
    </source>
</evidence>
<protein>
    <recommendedName>
        <fullName evidence="4">Kinase</fullName>
        <ecNumber evidence="4">2.7.-.-</ecNumber>
    </recommendedName>
</protein>
<gene>
    <name evidence="6" type="ORF">KUTeg_008606</name>
</gene>
<dbReference type="EMBL" id="JARBDR010000342">
    <property type="protein sequence ID" value="KAJ8314045.1"/>
    <property type="molecule type" value="Genomic_DNA"/>
</dbReference>
<dbReference type="InterPro" id="IPR038286">
    <property type="entry name" value="IPK_sf"/>
</dbReference>
<dbReference type="PANTHER" id="PTHR12400:SF21">
    <property type="entry name" value="KINASE"/>
    <property type="match status" value="1"/>
</dbReference>
<comment type="similarity">
    <text evidence="1 4">Belongs to the inositol phosphokinase (IPK) family.</text>
</comment>
<keyword evidence="7" id="KW-1185">Reference proteome</keyword>
<reference evidence="6 7" key="1">
    <citation type="submission" date="2022-12" db="EMBL/GenBank/DDBJ databases">
        <title>Chromosome-level genome of Tegillarca granosa.</title>
        <authorList>
            <person name="Kim J."/>
        </authorList>
    </citation>
    <scope>NUCLEOTIDE SEQUENCE [LARGE SCALE GENOMIC DNA]</scope>
    <source>
        <strain evidence="6">Teg-2019</strain>
        <tissue evidence="6">Adductor muscle</tissue>
    </source>
</reference>
<evidence type="ECO:0000256" key="3">
    <source>
        <dbReference type="ARBA" id="ARBA00022777"/>
    </source>
</evidence>
<evidence type="ECO:0000256" key="1">
    <source>
        <dbReference type="ARBA" id="ARBA00007374"/>
    </source>
</evidence>
<feature type="non-terminal residue" evidence="6">
    <location>
        <position position="368"/>
    </location>
</feature>
<organism evidence="6 7">
    <name type="scientific">Tegillarca granosa</name>
    <name type="common">Malaysian cockle</name>
    <name type="synonym">Anadara granosa</name>
    <dbReference type="NCBI Taxonomy" id="220873"/>
    <lineage>
        <taxon>Eukaryota</taxon>
        <taxon>Metazoa</taxon>
        <taxon>Spiralia</taxon>
        <taxon>Lophotrochozoa</taxon>
        <taxon>Mollusca</taxon>
        <taxon>Bivalvia</taxon>
        <taxon>Autobranchia</taxon>
        <taxon>Pteriomorphia</taxon>
        <taxon>Arcoida</taxon>
        <taxon>Arcoidea</taxon>
        <taxon>Arcidae</taxon>
        <taxon>Tegillarca</taxon>
    </lineage>
</organism>
<name>A0ABQ9F9N2_TEGGR</name>
<keyword evidence="5" id="KW-0812">Transmembrane</keyword>
<dbReference type="EC" id="2.7.-.-" evidence="4"/>
<keyword evidence="5" id="KW-0472">Membrane</keyword>
<accession>A0ABQ9F9N2</accession>
<proteinExistence type="inferred from homology"/>
<dbReference type="PANTHER" id="PTHR12400">
    <property type="entry name" value="INOSITOL POLYPHOSPHATE KINASE"/>
    <property type="match status" value="1"/>
</dbReference>
<dbReference type="Pfam" id="PF03770">
    <property type="entry name" value="IPK"/>
    <property type="match status" value="2"/>
</dbReference>
<dbReference type="Proteomes" id="UP001217089">
    <property type="component" value="Unassembled WGS sequence"/>
</dbReference>
<evidence type="ECO:0000256" key="2">
    <source>
        <dbReference type="ARBA" id="ARBA00022679"/>
    </source>
</evidence>
<dbReference type="SUPFAM" id="SSF56104">
    <property type="entry name" value="SAICAR synthase-like"/>
    <property type="match status" value="1"/>
</dbReference>
<dbReference type="Gene3D" id="3.30.470.160">
    <property type="entry name" value="Inositol polyphosphate kinase"/>
    <property type="match status" value="2"/>
</dbReference>
<keyword evidence="2 4" id="KW-0808">Transferase</keyword>
<sequence length="368" mass="42146">MMSCDHVTVELQPFDHQVGGHNIVLQINKSTICKPYLDREVNFYNHLPEELKEFTPSFQGVIEVKCSSSNESFVFYSDIPQGTLDRCGCSLLSSTYSEGNGPRRISYFNKPNQNQSSRLCNEKTKKDEDWSRKCIERHIKKFIILGNLLEFCKQPCIMDLKMGTKQHAAIATEEKRKLLEERCATSTSSTLGFRINGSQQKLKSLHNILSNQKTFCFLSCSLLILYDGASSNYTSQEDLKLEKNNDSRLSVCSGHPNSNDQEEQINLLESLSDWPCKADVRLIDFAHTLLKSDISGQVDGYDCGLLNGLQNLIKILDQILQKPLLYGQEFLMYWYIFLHSFIIVFIFYFGYSNGYFNCNIQLIAFIDL</sequence>
<comment type="caution">
    <text evidence="6">The sequence shown here is derived from an EMBL/GenBank/DDBJ whole genome shotgun (WGS) entry which is preliminary data.</text>
</comment>
<feature type="transmembrane region" description="Helical" evidence="5">
    <location>
        <begin position="332"/>
        <end position="351"/>
    </location>
</feature>
<dbReference type="InterPro" id="IPR005522">
    <property type="entry name" value="IPK"/>
</dbReference>
<keyword evidence="3 4" id="KW-0418">Kinase</keyword>
<keyword evidence="5" id="KW-1133">Transmembrane helix</keyword>
<evidence type="ECO:0000256" key="4">
    <source>
        <dbReference type="RuleBase" id="RU363090"/>
    </source>
</evidence>
<evidence type="ECO:0000313" key="6">
    <source>
        <dbReference type="EMBL" id="KAJ8314045.1"/>
    </source>
</evidence>